<organism evidence="1 2">
    <name type="scientific">Brachionus plicatilis</name>
    <name type="common">Marine rotifer</name>
    <name type="synonym">Brachionus muelleri</name>
    <dbReference type="NCBI Taxonomy" id="10195"/>
    <lineage>
        <taxon>Eukaryota</taxon>
        <taxon>Metazoa</taxon>
        <taxon>Spiralia</taxon>
        <taxon>Gnathifera</taxon>
        <taxon>Rotifera</taxon>
        <taxon>Eurotatoria</taxon>
        <taxon>Monogononta</taxon>
        <taxon>Pseudotrocha</taxon>
        <taxon>Ploima</taxon>
        <taxon>Brachionidae</taxon>
        <taxon>Brachionus</taxon>
    </lineage>
</organism>
<accession>A0A3M7QF05</accession>
<protein>
    <submittedName>
        <fullName evidence="1">Uncharacterized protein</fullName>
    </submittedName>
</protein>
<dbReference type="Proteomes" id="UP000276133">
    <property type="component" value="Unassembled WGS sequence"/>
</dbReference>
<comment type="caution">
    <text evidence="1">The sequence shown here is derived from an EMBL/GenBank/DDBJ whole genome shotgun (WGS) entry which is preliminary data.</text>
</comment>
<dbReference type="EMBL" id="REGN01006372">
    <property type="protein sequence ID" value="RNA09782.1"/>
    <property type="molecule type" value="Genomic_DNA"/>
</dbReference>
<evidence type="ECO:0000313" key="2">
    <source>
        <dbReference type="Proteomes" id="UP000276133"/>
    </source>
</evidence>
<gene>
    <name evidence="1" type="ORF">BpHYR1_011465</name>
</gene>
<keyword evidence="2" id="KW-1185">Reference proteome</keyword>
<dbReference type="AlphaFoldDB" id="A0A3M7QF05"/>
<sequence>MFFNLLLEQVMIFANSIWTILRLLIYSFSIQDKDKELIKTTNNIAKITSQNRPNPRDLSFELKLNGTWKIRVTKRLIFLTPNAILSQGLEKTMKADLQRFSIRNTKIDEKEILNIFGIFIFVTNKITKKRNELIALPLPNYNDLKLKLDIKNICKSKVTPYQNSHFNFKSLKCLIIQTNKQISAFSIKNVSNFDLRFYNSSLKTTFRTKVDEFLNHEIDDTTSFVLKLLLTPNPKPEHD</sequence>
<proteinExistence type="predicted"/>
<reference evidence="1 2" key="1">
    <citation type="journal article" date="2018" name="Sci. Rep.">
        <title>Genomic signatures of local adaptation to the degree of environmental predictability in rotifers.</title>
        <authorList>
            <person name="Franch-Gras L."/>
            <person name="Hahn C."/>
            <person name="Garcia-Roger E.M."/>
            <person name="Carmona M.J."/>
            <person name="Serra M."/>
            <person name="Gomez A."/>
        </authorList>
    </citation>
    <scope>NUCLEOTIDE SEQUENCE [LARGE SCALE GENOMIC DNA]</scope>
    <source>
        <strain evidence="1">HYR1</strain>
    </source>
</reference>
<evidence type="ECO:0000313" key="1">
    <source>
        <dbReference type="EMBL" id="RNA09782.1"/>
    </source>
</evidence>
<name>A0A3M7QF05_BRAPC</name>